<feature type="domain" description="Flagellar hook protein FlgE/F/G-like D1" evidence="7">
    <location>
        <begin position="91"/>
        <end position="128"/>
    </location>
</feature>
<evidence type="ECO:0000256" key="4">
    <source>
        <dbReference type="RuleBase" id="RU362116"/>
    </source>
</evidence>
<feature type="domain" description="Flagellar basal body rod protein N-terminal" evidence="5">
    <location>
        <begin position="5"/>
        <end position="35"/>
    </location>
</feature>
<dbReference type="PANTHER" id="PTHR30435:SF19">
    <property type="entry name" value="FLAGELLAR BASAL-BODY ROD PROTEIN FLGG"/>
    <property type="match status" value="1"/>
</dbReference>
<organism evidence="8 9">
    <name type="scientific">Caminibacter mediatlanticus TB-2</name>
    <dbReference type="NCBI Taxonomy" id="391592"/>
    <lineage>
        <taxon>Bacteria</taxon>
        <taxon>Pseudomonadati</taxon>
        <taxon>Campylobacterota</taxon>
        <taxon>Epsilonproteobacteria</taxon>
        <taxon>Nautiliales</taxon>
        <taxon>Nautiliaceae</taxon>
        <taxon>Caminibacter</taxon>
    </lineage>
</organism>
<dbReference type="Pfam" id="PF00460">
    <property type="entry name" value="Flg_bb_rod"/>
    <property type="match status" value="1"/>
</dbReference>
<accession>A0ABX5V790</accession>
<dbReference type="Pfam" id="PF06429">
    <property type="entry name" value="Flg_bbr_C"/>
    <property type="match status" value="1"/>
</dbReference>
<keyword evidence="8" id="KW-0282">Flagellum</keyword>
<comment type="subcellular location">
    <subcellularLocation>
        <location evidence="1 4">Bacterial flagellum basal body</location>
    </subcellularLocation>
</comment>
<evidence type="ECO:0000313" key="9">
    <source>
        <dbReference type="Proteomes" id="UP000306825"/>
    </source>
</evidence>
<dbReference type="EMBL" id="CP040463">
    <property type="protein sequence ID" value="QCT94138.1"/>
    <property type="molecule type" value="Genomic_DNA"/>
</dbReference>
<gene>
    <name evidence="8" type="ORF">FE773_02790</name>
</gene>
<evidence type="ECO:0000259" key="5">
    <source>
        <dbReference type="Pfam" id="PF00460"/>
    </source>
</evidence>
<dbReference type="InterPro" id="IPR037925">
    <property type="entry name" value="FlgE/F/G-like"/>
</dbReference>
<evidence type="ECO:0000256" key="2">
    <source>
        <dbReference type="ARBA" id="ARBA00009677"/>
    </source>
</evidence>
<evidence type="ECO:0000256" key="3">
    <source>
        <dbReference type="ARBA" id="ARBA00023143"/>
    </source>
</evidence>
<dbReference type="NCBIfam" id="TIGR03506">
    <property type="entry name" value="FlgEFG_subfam"/>
    <property type="match status" value="2"/>
</dbReference>
<evidence type="ECO:0000259" key="7">
    <source>
        <dbReference type="Pfam" id="PF22692"/>
    </source>
</evidence>
<dbReference type="Pfam" id="PF22692">
    <property type="entry name" value="LlgE_F_G_D1"/>
    <property type="match status" value="1"/>
</dbReference>
<evidence type="ECO:0000256" key="1">
    <source>
        <dbReference type="ARBA" id="ARBA00004117"/>
    </source>
</evidence>
<dbReference type="InterPro" id="IPR053967">
    <property type="entry name" value="LlgE_F_G-like_D1"/>
</dbReference>
<keyword evidence="8" id="KW-0966">Cell projection</keyword>
<reference evidence="8 9" key="1">
    <citation type="submission" date="2019-05" db="EMBL/GenBank/DDBJ databases">
        <title>A comparative analysis of the Nautiliaceae.</title>
        <authorList>
            <person name="Grosche A."/>
            <person name="Smedile F."/>
            <person name="Vetriani C."/>
        </authorList>
    </citation>
    <scope>NUCLEOTIDE SEQUENCE [LARGE SCALE GENOMIC DNA]</scope>
    <source>
        <strain evidence="8 9">TB-2</strain>
    </source>
</reference>
<comment type="similarity">
    <text evidence="2 4">Belongs to the flagella basal body rod proteins family.</text>
</comment>
<dbReference type="SUPFAM" id="SSF117143">
    <property type="entry name" value="Flagellar hook protein flgE"/>
    <property type="match status" value="1"/>
</dbReference>
<keyword evidence="8" id="KW-0969">Cilium</keyword>
<feature type="domain" description="Flagellar basal-body/hook protein C-terminal" evidence="6">
    <location>
        <begin position="591"/>
        <end position="632"/>
    </location>
</feature>
<dbReference type="Proteomes" id="UP000306825">
    <property type="component" value="Chromosome"/>
</dbReference>
<name>A0ABX5V790_9BACT</name>
<sequence>MTTSFYNGISGLISFQNGLDIWGDNIANINTPGFKESIPEFATIFSQTLSNASPTSDIGLGSLLHSTAKDMSIGNIVDSDNPFDIAIADEKGFLGVSYNGETFYTRNGNFTRDANGFLVNDSGAYLLVANANNLIKTENGYIVNRDINTDNLLPTNTFSPISLPNNVILPAIPTKNVSLSTNLNNDSQITTTKPVTNDISFSAMYDKDGNDMQIVNGQNLLFGFGNDVTYNNGLLTSTFCINDDIKDGKDVNIDFTLNGKEIKLNLPDGATKETISKEIANQLNSNGFIATANNGELTISTTNEFLLKSNDEILPSTNAAILTYKDNPENEFDFNNMEDFINKLQTLASNTYDDIVNVSLDNNGRVVIENTSNSTLNSYLYSTKNSNENFIKNLGRVGNQIYPNTANKSYEFLANSQDFGGYVIDSNGDKIPVTINFTKKSVLNNTTIWKGTLSINTPIQNIITTQDFTFDSNGFLLSPKEISFNNINFKFNISSFAKTDTNATNYSFNQDGVEEGFLQNYQIDENGKIIGIFSNNQDITFGQIPIFHFQNPQGLENIGSNLFRETSNSNKAFLYTNENGSYIGKLLPSKLETSNVNMSQAMTELIVTQKAFQASAKTVTTSDEMIQKAINLKR</sequence>
<evidence type="ECO:0000259" key="6">
    <source>
        <dbReference type="Pfam" id="PF06429"/>
    </source>
</evidence>
<proteinExistence type="inferred from homology"/>
<dbReference type="PANTHER" id="PTHR30435">
    <property type="entry name" value="FLAGELLAR PROTEIN"/>
    <property type="match status" value="1"/>
</dbReference>
<keyword evidence="3 4" id="KW-0975">Bacterial flagellum</keyword>
<keyword evidence="9" id="KW-1185">Reference proteome</keyword>
<dbReference type="InterPro" id="IPR010930">
    <property type="entry name" value="Flg_bb/hook_C_dom"/>
</dbReference>
<dbReference type="RefSeq" id="WP_138323027.1">
    <property type="nucleotide sequence ID" value="NZ_CP040463.1"/>
</dbReference>
<evidence type="ECO:0000313" key="8">
    <source>
        <dbReference type="EMBL" id="QCT94138.1"/>
    </source>
</evidence>
<dbReference type="InterPro" id="IPR020013">
    <property type="entry name" value="Flagellar_FlgE/F/G"/>
</dbReference>
<dbReference type="InterPro" id="IPR001444">
    <property type="entry name" value="Flag_bb_rod_N"/>
</dbReference>
<protein>
    <submittedName>
        <fullName evidence="8">Flagellar hook-basal body complex protein</fullName>
    </submittedName>
</protein>